<evidence type="ECO:0000313" key="3">
    <source>
        <dbReference type="Proteomes" id="UP000322225"/>
    </source>
</evidence>
<protein>
    <submittedName>
        <fullName evidence="2">Uncharacterized protein</fullName>
    </submittedName>
</protein>
<dbReference type="AlphaFoldDB" id="A0AAJ8MZE3"/>
<reference evidence="2" key="2">
    <citation type="submission" date="2024-01" db="EMBL/GenBank/DDBJ databases">
        <title>Comparative genomics of Cryptococcus and Kwoniella reveals pathogenesis evolution and contrasting modes of karyotype evolution via chromosome fusion or intercentromeric recombination.</title>
        <authorList>
            <person name="Coelho M.A."/>
            <person name="David-Palma M."/>
            <person name="Shea T."/>
            <person name="Bowers K."/>
            <person name="McGinley-Smith S."/>
            <person name="Mohammad A.W."/>
            <person name="Gnirke A."/>
            <person name="Yurkov A.M."/>
            <person name="Nowrousian M."/>
            <person name="Sun S."/>
            <person name="Cuomo C.A."/>
            <person name="Heitman J."/>
        </authorList>
    </citation>
    <scope>NUCLEOTIDE SEQUENCE</scope>
    <source>
        <strain evidence="2">CBS 12478</strain>
    </source>
</reference>
<proteinExistence type="predicted"/>
<keyword evidence="3" id="KW-1185">Reference proteome</keyword>
<dbReference type="RefSeq" id="XP_031858893.2">
    <property type="nucleotide sequence ID" value="XM_032006841.2"/>
</dbReference>
<feature type="compositionally biased region" description="Basic residues" evidence="1">
    <location>
        <begin position="22"/>
        <end position="35"/>
    </location>
</feature>
<feature type="compositionally biased region" description="Polar residues" evidence="1">
    <location>
        <begin position="1"/>
        <end position="21"/>
    </location>
</feature>
<evidence type="ECO:0000313" key="2">
    <source>
        <dbReference type="EMBL" id="WWD21368.1"/>
    </source>
</evidence>
<accession>A0AAJ8MZE3</accession>
<dbReference type="EMBL" id="CP144060">
    <property type="protein sequence ID" value="WWD21368.1"/>
    <property type="molecule type" value="Genomic_DNA"/>
</dbReference>
<evidence type="ECO:0000256" key="1">
    <source>
        <dbReference type="SAM" id="MobiDB-lite"/>
    </source>
</evidence>
<dbReference type="KEGG" id="ksn:43591004"/>
<reference evidence="2" key="1">
    <citation type="submission" date="2017-08" db="EMBL/GenBank/DDBJ databases">
        <authorList>
            <person name="Cuomo C."/>
            <person name="Billmyre B."/>
            <person name="Heitman J."/>
        </authorList>
    </citation>
    <scope>NUCLEOTIDE SEQUENCE</scope>
    <source>
        <strain evidence="2">CBS 12478</strain>
    </source>
</reference>
<dbReference type="Proteomes" id="UP000322225">
    <property type="component" value="Chromosome 10"/>
</dbReference>
<feature type="region of interest" description="Disordered" evidence="1">
    <location>
        <begin position="1"/>
        <end position="59"/>
    </location>
</feature>
<gene>
    <name evidence="2" type="ORF">CI109_105853</name>
</gene>
<sequence>MQPSTPLALSPSTLHPSSATSSKHRPKMNKWHSTPRKLLSSHCPCSDDPPNLPSTGPTGAVFVSDQLDRFAHAWKRTAFLDLPPGVRDAAQRVVLQLRAQGIEKVHITGIESPPVHAHLFGAAAGADGIDLTGKREIRMVFLIPDPSNEQTGHRWVAELLVFLQPDSKHKVQVRRVLSRHATDWEDWTMFVPQDYAEAEGDSKVHITAPNAMINHDMVIDQLLFEIQKLRIKNIGFTSESAQRLSATIITAMDEVRASGMDVFGFGMNKVFRRVGAGQGMYGKGEYYIPTIRIGLKVVTGTSRRKETPAVVLIERGIAGMSGEEATPHIRVVYNWEWQIEHVYSGAVPVVTL</sequence>
<dbReference type="GeneID" id="43591004"/>
<name>A0AAJ8MZE3_9TREE</name>
<organism evidence="2 3">
    <name type="scientific">Kwoniella shandongensis</name>
    <dbReference type="NCBI Taxonomy" id="1734106"/>
    <lineage>
        <taxon>Eukaryota</taxon>
        <taxon>Fungi</taxon>
        <taxon>Dikarya</taxon>
        <taxon>Basidiomycota</taxon>
        <taxon>Agaricomycotina</taxon>
        <taxon>Tremellomycetes</taxon>
        <taxon>Tremellales</taxon>
        <taxon>Cryptococcaceae</taxon>
        <taxon>Kwoniella</taxon>
    </lineage>
</organism>